<dbReference type="OrthoDB" id="258716at2157"/>
<sequence length="175" mass="19959">MDIRNYPEAPDFSELQDIVVESIPQAEIEARRADGDVLVEDNVRERDDLNVVAYISGERDASQTDNIGIPYYRLTQLFGTPQFPELQAGEDISGRTDATFKYLFRVTYKGNHDELPTEWLMTIHDSHVRFAASVAEWRDEATAFTADSKLALTTYTLALQLVLEPVECVYEEMLF</sequence>
<name>A0A1N6XLM4_9EURY</name>
<proteinExistence type="predicted"/>
<keyword evidence="2" id="KW-1185">Reference proteome</keyword>
<dbReference type="AlphaFoldDB" id="A0A1N6XLM4"/>
<reference evidence="2" key="1">
    <citation type="submission" date="2017-01" db="EMBL/GenBank/DDBJ databases">
        <authorList>
            <person name="Varghese N."/>
            <person name="Submissions S."/>
        </authorList>
    </citation>
    <scope>NUCLEOTIDE SEQUENCE [LARGE SCALE GENOMIC DNA]</scope>
    <source>
        <strain evidence="2">CGMCC 1.7737</strain>
    </source>
</reference>
<dbReference type="Proteomes" id="UP000186914">
    <property type="component" value="Unassembled WGS sequence"/>
</dbReference>
<protein>
    <submittedName>
        <fullName evidence="1">Uncharacterized protein</fullName>
    </submittedName>
</protein>
<evidence type="ECO:0000313" key="1">
    <source>
        <dbReference type="EMBL" id="SIR03248.1"/>
    </source>
</evidence>
<gene>
    <name evidence="1" type="ORF">SAMN05421858_1184</name>
</gene>
<dbReference type="RefSeq" id="WP_076428804.1">
    <property type="nucleotide sequence ID" value="NZ_FTNO01000001.1"/>
</dbReference>
<accession>A0A1N6XLM4</accession>
<evidence type="ECO:0000313" key="2">
    <source>
        <dbReference type="Proteomes" id="UP000186914"/>
    </source>
</evidence>
<organism evidence="1 2">
    <name type="scientific">Haladaptatus litoreus</name>
    <dbReference type="NCBI Taxonomy" id="553468"/>
    <lineage>
        <taxon>Archaea</taxon>
        <taxon>Methanobacteriati</taxon>
        <taxon>Methanobacteriota</taxon>
        <taxon>Stenosarchaea group</taxon>
        <taxon>Halobacteria</taxon>
        <taxon>Halobacteriales</taxon>
        <taxon>Haladaptataceae</taxon>
        <taxon>Haladaptatus</taxon>
    </lineage>
</organism>
<dbReference type="EMBL" id="FTNO01000001">
    <property type="protein sequence ID" value="SIR03248.1"/>
    <property type="molecule type" value="Genomic_DNA"/>
</dbReference>